<comment type="cofactor">
    <cofactor evidence="1">
        <name>FAD</name>
        <dbReference type="ChEBI" id="CHEBI:57692"/>
    </cofactor>
</comment>
<evidence type="ECO:0000259" key="5">
    <source>
        <dbReference type="Pfam" id="PF22780"/>
    </source>
</evidence>
<dbReference type="Proteomes" id="UP000035963">
    <property type="component" value="Unassembled WGS sequence"/>
</dbReference>
<dbReference type="PANTHER" id="PTHR42887:SF1">
    <property type="entry name" value="BLR3961 PROTEIN"/>
    <property type="match status" value="1"/>
</dbReference>
<evidence type="ECO:0000313" key="6">
    <source>
        <dbReference type="EMBL" id="KLU23419.1"/>
    </source>
</evidence>
<dbReference type="NCBIfam" id="TIGR03862">
    <property type="entry name" value="flavo_PP4765"/>
    <property type="match status" value="1"/>
</dbReference>
<protein>
    <submittedName>
        <fullName evidence="6">NAD(FAD)-utilizing dehydrogenase</fullName>
    </submittedName>
</protein>
<evidence type="ECO:0000256" key="1">
    <source>
        <dbReference type="ARBA" id="ARBA00001974"/>
    </source>
</evidence>
<sequence>MPSPSPSETRSARVAVIGGGPAGLMAAEALAAGGVEVDLYDAMPSVGRKFLMAGKGGMNLTHSEPAELFVARYAERRSQIEPLLRRFDAAALRAWVHGLGVETFVGSSGRVFPTDMKAAPMLRAWLHRLRGSGVRFHMRHKWTGWGDEARQSLRFATPEGERLVEADAVVLALGGASWPRLGSDAAWIPYLAARNVGVSPFAPSNCGFDINWSEHFSSRFAGEPLKAVAIGLPRSDGGIDWRTGEGLLTSTGIEGSLIYAMSARIRDRLTAGDATFFLDLVPALTQQRVHDEVTHPRGARSMSSHLQSRLNLTGAKAGLLREVLEREDFSDTARLAHLIKALPLTVTRPRPIAEAISSAGGVTFESLDSQLMLDALPSVFCAGEMLDWEAPTGGYLLTACFASGLIAGEAALAYVKRA</sequence>
<feature type="domain" description="RsdA/BaiN/AoA(So)-like Rossmann fold-like" evidence="4">
    <location>
        <begin position="13"/>
        <end position="409"/>
    </location>
</feature>
<organism evidence="6 7">
    <name type="scientific">Caballeronia mineralivorans PML1(12)</name>
    <dbReference type="NCBI Taxonomy" id="908627"/>
    <lineage>
        <taxon>Bacteria</taxon>
        <taxon>Pseudomonadati</taxon>
        <taxon>Pseudomonadota</taxon>
        <taxon>Betaproteobacteria</taxon>
        <taxon>Burkholderiales</taxon>
        <taxon>Burkholderiaceae</taxon>
        <taxon>Caballeronia</taxon>
    </lineage>
</organism>
<dbReference type="EMBL" id="AEJF01000151">
    <property type="protein sequence ID" value="KLU23419.1"/>
    <property type="molecule type" value="Genomic_DNA"/>
</dbReference>
<accession>A0A0J1CRX4</accession>
<keyword evidence="3" id="KW-0274">FAD</keyword>
<dbReference type="PRINTS" id="PR00420">
    <property type="entry name" value="RNGMNOXGNASE"/>
</dbReference>
<dbReference type="SUPFAM" id="SSF51905">
    <property type="entry name" value="FAD/NAD(P)-binding domain"/>
    <property type="match status" value="1"/>
</dbReference>
<dbReference type="InterPro" id="IPR023166">
    <property type="entry name" value="BaiN-like_dom_sf"/>
</dbReference>
<evidence type="ECO:0000256" key="2">
    <source>
        <dbReference type="ARBA" id="ARBA00022630"/>
    </source>
</evidence>
<dbReference type="InterPro" id="IPR057661">
    <property type="entry name" value="RsdA/BaiN/AoA(So)_Rossmann"/>
</dbReference>
<dbReference type="AlphaFoldDB" id="A0A0J1CRX4"/>
<evidence type="ECO:0000313" key="7">
    <source>
        <dbReference type="Proteomes" id="UP000035963"/>
    </source>
</evidence>
<dbReference type="Gene3D" id="2.40.30.10">
    <property type="entry name" value="Translation factors"/>
    <property type="match status" value="1"/>
</dbReference>
<evidence type="ECO:0000256" key="3">
    <source>
        <dbReference type="ARBA" id="ARBA00022827"/>
    </source>
</evidence>
<reference evidence="6 7" key="1">
    <citation type="journal article" date="2015" name="Genome Announc.">
        <title>Draft Genome Sequence of Burkholderia sp. Strain PML1(12), an Ectomycorrhizosphere-Inhabiting Bacterium with Effective Mineral-Weathering Ability.</title>
        <authorList>
            <person name="Uroz S."/>
            <person name="Oger P."/>
        </authorList>
    </citation>
    <scope>NUCLEOTIDE SEQUENCE [LARGE SCALE GENOMIC DNA]</scope>
    <source>
        <strain evidence="7">PML1(12)</strain>
    </source>
</reference>
<dbReference type="InterPro" id="IPR055178">
    <property type="entry name" value="RsdA/BaiN/AoA(So)-like_dom"/>
</dbReference>
<gene>
    <name evidence="6" type="ORF">EOS_25420</name>
</gene>
<name>A0A0J1CRX4_9BURK</name>
<dbReference type="SUPFAM" id="SSF160996">
    <property type="entry name" value="HI0933 insert domain-like"/>
    <property type="match status" value="1"/>
</dbReference>
<dbReference type="RefSeq" id="WP_047894948.1">
    <property type="nucleotide sequence ID" value="NZ_AEJF01000151.1"/>
</dbReference>
<evidence type="ECO:0000259" key="4">
    <source>
        <dbReference type="Pfam" id="PF03486"/>
    </source>
</evidence>
<comment type="caution">
    <text evidence="6">The sequence shown here is derived from an EMBL/GenBank/DDBJ whole genome shotgun (WGS) entry which is preliminary data.</text>
</comment>
<keyword evidence="7" id="KW-1185">Reference proteome</keyword>
<dbReference type="Pfam" id="PF22780">
    <property type="entry name" value="HI0933_like_1st"/>
    <property type="match status" value="1"/>
</dbReference>
<proteinExistence type="predicted"/>
<dbReference type="InterPro" id="IPR036188">
    <property type="entry name" value="FAD/NAD-bd_sf"/>
</dbReference>
<dbReference type="OrthoDB" id="5288829at2"/>
<dbReference type="Gene3D" id="3.50.50.60">
    <property type="entry name" value="FAD/NAD(P)-binding domain"/>
    <property type="match status" value="1"/>
</dbReference>
<dbReference type="InterPro" id="IPR004792">
    <property type="entry name" value="BaiN-like"/>
</dbReference>
<dbReference type="NCBIfam" id="TIGR00275">
    <property type="entry name" value="aminoacetone oxidase family FAD-binding enzyme"/>
    <property type="match status" value="1"/>
</dbReference>
<dbReference type="InterPro" id="IPR022460">
    <property type="entry name" value="Flavoprotein_PP4765"/>
</dbReference>
<dbReference type="PANTHER" id="PTHR42887">
    <property type="entry name" value="OS12G0638800 PROTEIN"/>
    <property type="match status" value="1"/>
</dbReference>
<dbReference type="Gene3D" id="1.10.8.260">
    <property type="entry name" value="HI0933 insert domain-like"/>
    <property type="match status" value="1"/>
</dbReference>
<feature type="domain" description="RsdA/BaiN/AoA(So)-like insert" evidence="5">
    <location>
        <begin position="203"/>
        <end position="357"/>
    </location>
</feature>
<dbReference type="Pfam" id="PF03486">
    <property type="entry name" value="HI0933_like"/>
    <property type="match status" value="1"/>
</dbReference>
<dbReference type="PATRIC" id="fig|908627.4.peg.5667"/>
<keyword evidence="2" id="KW-0285">Flavoprotein</keyword>